<dbReference type="Proteomes" id="UP000050795">
    <property type="component" value="Unassembled WGS sequence"/>
</dbReference>
<feature type="zinc finger region" description="C3H1-type" evidence="5">
    <location>
        <begin position="206"/>
        <end position="234"/>
    </location>
</feature>
<keyword evidence="2" id="KW-0677">Repeat</keyword>
<sequence length="287" mass="33109">MHGDMNWGNFLVHFENTVEKSDSDEDVCRTRGVGETPGVPTRGREENFECCVSSVSPFDVFQKVSDEHTQTLPDETHTAEHFPRESILKWLMNLHIEDRSGSNDGRKPNDLSERNHKNKLENYGGDHGNHQVEDKNPSSSSRLHYEGVSNLEVVGDGNNTGSRNNRFFKTRLCEFYWNNPKGCVFGEKCRFAHGIEELKYVPLGQEYKKKICHNFLNCGECAFGKRCVYVHDEPLEKLRLMRIQGELFYVYKRSHPEAQDVLVTELLGLCDSRVRDLEELLLQVYFS</sequence>
<dbReference type="GO" id="GO:0008270">
    <property type="term" value="F:zinc ion binding"/>
    <property type="evidence" value="ECO:0007669"/>
    <property type="project" value="UniProtKB-KW"/>
</dbReference>
<keyword evidence="8" id="KW-1185">Reference proteome</keyword>
<dbReference type="InterPro" id="IPR000571">
    <property type="entry name" value="Znf_CCCH"/>
</dbReference>
<keyword evidence="3 5" id="KW-0863">Zinc-finger</keyword>
<reference evidence="8" key="1">
    <citation type="submission" date="2022-06" db="EMBL/GenBank/DDBJ databases">
        <authorList>
            <person name="Berger JAMES D."/>
            <person name="Berger JAMES D."/>
        </authorList>
    </citation>
    <scope>NUCLEOTIDE SEQUENCE [LARGE SCALE GENOMIC DNA]</scope>
</reference>
<dbReference type="PANTHER" id="PTHR12547:SF156">
    <property type="entry name" value="ZINC FINGER CCCH DOMAIN-CONTAINING PROTEIN 12"/>
    <property type="match status" value="1"/>
</dbReference>
<feature type="domain" description="C3H1-type" evidence="7">
    <location>
        <begin position="167"/>
        <end position="196"/>
    </location>
</feature>
<evidence type="ECO:0000313" key="9">
    <source>
        <dbReference type="WBParaSite" id="TREG1_104520.1"/>
    </source>
</evidence>
<feature type="region of interest" description="Disordered" evidence="6">
    <location>
        <begin position="98"/>
        <end position="141"/>
    </location>
</feature>
<organism evidence="8 9">
    <name type="scientific">Trichobilharzia regenti</name>
    <name type="common">Nasal bird schistosome</name>
    <dbReference type="NCBI Taxonomy" id="157069"/>
    <lineage>
        <taxon>Eukaryota</taxon>
        <taxon>Metazoa</taxon>
        <taxon>Spiralia</taxon>
        <taxon>Lophotrochozoa</taxon>
        <taxon>Platyhelminthes</taxon>
        <taxon>Trematoda</taxon>
        <taxon>Digenea</taxon>
        <taxon>Strigeidida</taxon>
        <taxon>Schistosomatoidea</taxon>
        <taxon>Schistosomatidae</taxon>
        <taxon>Trichobilharzia</taxon>
    </lineage>
</organism>
<dbReference type="SUPFAM" id="SSF90229">
    <property type="entry name" value="CCCH zinc finger"/>
    <property type="match status" value="2"/>
</dbReference>
<evidence type="ECO:0000256" key="4">
    <source>
        <dbReference type="ARBA" id="ARBA00022833"/>
    </source>
</evidence>
<name>A0AA85IQD2_TRIRE</name>
<evidence type="ECO:0000256" key="2">
    <source>
        <dbReference type="ARBA" id="ARBA00022737"/>
    </source>
</evidence>
<proteinExistence type="predicted"/>
<dbReference type="InterPro" id="IPR045877">
    <property type="entry name" value="ZFP36-like"/>
</dbReference>
<evidence type="ECO:0000256" key="5">
    <source>
        <dbReference type="PROSITE-ProRule" id="PRU00723"/>
    </source>
</evidence>
<dbReference type="PROSITE" id="PS50103">
    <property type="entry name" value="ZF_C3H1"/>
    <property type="match status" value="2"/>
</dbReference>
<accession>A0AA85IQD2</accession>
<keyword evidence="4 5" id="KW-0862">Zinc</keyword>
<dbReference type="PANTHER" id="PTHR12547">
    <property type="entry name" value="CCCH ZINC FINGER/TIS11-RELATED"/>
    <property type="match status" value="1"/>
</dbReference>
<feature type="compositionally biased region" description="Basic and acidic residues" evidence="6">
    <location>
        <begin position="127"/>
        <end position="136"/>
    </location>
</feature>
<protein>
    <recommendedName>
        <fullName evidence="7">C3H1-type domain-containing protein</fullName>
    </recommendedName>
</protein>
<dbReference type="InterPro" id="IPR036855">
    <property type="entry name" value="Znf_CCCH_sf"/>
</dbReference>
<evidence type="ECO:0000256" key="6">
    <source>
        <dbReference type="SAM" id="MobiDB-lite"/>
    </source>
</evidence>
<keyword evidence="1 5" id="KW-0479">Metal-binding</keyword>
<evidence type="ECO:0000259" key="7">
    <source>
        <dbReference type="PROSITE" id="PS50103"/>
    </source>
</evidence>
<evidence type="ECO:0000256" key="1">
    <source>
        <dbReference type="ARBA" id="ARBA00022723"/>
    </source>
</evidence>
<dbReference type="SMART" id="SM00356">
    <property type="entry name" value="ZnF_C3H1"/>
    <property type="match status" value="2"/>
</dbReference>
<reference evidence="9" key="2">
    <citation type="submission" date="2023-11" db="UniProtKB">
        <authorList>
            <consortium name="WormBaseParasite"/>
        </authorList>
    </citation>
    <scope>IDENTIFICATION</scope>
</reference>
<dbReference type="AlphaFoldDB" id="A0AA85IQD2"/>
<dbReference type="WBParaSite" id="TREG1_104520.1">
    <property type="protein sequence ID" value="TREG1_104520.1"/>
    <property type="gene ID" value="TREG1_104520"/>
</dbReference>
<evidence type="ECO:0000256" key="3">
    <source>
        <dbReference type="ARBA" id="ARBA00022771"/>
    </source>
</evidence>
<feature type="compositionally biased region" description="Basic and acidic residues" evidence="6">
    <location>
        <begin position="98"/>
        <end position="120"/>
    </location>
</feature>
<dbReference type="Gene3D" id="4.10.1000.10">
    <property type="entry name" value="Zinc finger, CCCH-type"/>
    <property type="match status" value="2"/>
</dbReference>
<feature type="domain" description="C3H1-type" evidence="7">
    <location>
        <begin position="206"/>
        <end position="234"/>
    </location>
</feature>
<dbReference type="GO" id="GO:0003729">
    <property type="term" value="F:mRNA binding"/>
    <property type="evidence" value="ECO:0007669"/>
    <property type="project" value="InterPro"/>
</dbReference>
<feature type="zinc finger region" description="C3H1-type" evidence="5">
    <location>
        <begin position="167"/>
        <end position="196"/>
    </location>
</feature>
<evidence type="ECO:0000313" key="8">
    <source>
        <dbReference type="Proteomes" id="UP000050795"/>
    </source>
</evidence>